<dbReference type="SUPFAM" id="SSF56112">
    <property type="entry name" value="Protein kinase-like (PK-like)"/>
    <property type="match status" value="1"/>
</dbReference>
<evidence type="ECO:0000313" key="4">
    <source>
        <dbReference type="Proteomes" id="UP000219338"/>
    </source>
</evidence>
<evidence type="ECO:0000313" key="3">
    <source>
        <dbReference type="EMBL" id="SJL08565.1"/>
    </source>
</evidence>
<name>A0A284RII2_ARMOS</name>
<dbReference type="GO" id="GO:0004672">
    <property type="term" value="F:protein kinase activity"/>
    <property type="evidence" value="ECO:0007669"/>
    <property type="project" value="InterPro"/>
</dbReference>
<feature type="region of interest" description="Disordered" evidence="1">
    <location>
        <begin position="255"/>
        <end position="335"/>
    </location>
</feature>
<accession>A0A284RII2</accession>
<evidence type="ECO:0000256" key="1">
    <source>
        <dbReference type="SAM" id="MobiDB-lite"/>
    </source>
</evidence>
<proteinExistence type="predicted"/>
<dbReference type="InterPro" id="IPR040976">
    <property type="entry name" value="Pkinase_fungal"/>
</dbReference>
<feature type="domain" description="Protein kinase" evidence="2">
    <location>
        <begin position="455"/>
        <end position="802"/>
    </location>
</feature>
<dbReference type="OrthoDB" id="5569250at2759"/>
<protein>
    <recommendedName>
        <fullName evidence="2">Protein kinase domain-containing protein</fullName>
    </recommendedName>
</protein>
<dbReference type="AlphaFoldDB" id="A0A284RII2"/>
<gene>
    <name evidence="3" type="ORF">ARMOST_11931</name>
</gene>
<evidence type="ECO:0000259" key="2">
    <source>
        <dbReference type="PROSITE" id="PS50011"/>
    </source>
</evidence>
<feature type="compositionally biased region" description="Basic and acidic residues" evidence="1">
    <location>
        <begin position="262"/>
        <end position="275"/>
    </location>
</feature>
<dbReference type="Proteomes" id="UP000219338">
    <property type="component" value="Unassembled WGS sequence"/>
</dbReference>
<reference evidence="4" key="1">
    <citation type="journal article" date="2017" name="Nat. Ecol. Evol.">
        <title>Genome expansion and lineage-specific genetic innovations in the forest pathogenic fungi Armillaria.</title>
        <authorList>
            <person name="Sipos G."/>
            <person name="Prasanna A.N."/>
            <person name="Walter M.C."/>
            <person name="O'Connor E."/>
            <person name="Balint B."/>
            <person name="Krizsan K."/>
            <person name="Kiss B."/>
            <person name="Hess J."/>
            <person name="Varga T."/>
            <person name="Slot J."/>
            <person name="Riley R."/>
            <person name="Boka B."/>
            <person name="Rigling D."/>
            <person name="Barry K."/>
            <person name="Lee J."/>
            <person name="Mihaltcheva S."/>
            <person name="LaButti K."/>
            <person name="Lipzen A."/>
            <person name="Waldron R."/>
            <person name="Moloney N.M."/>
            <person name="Sperisen C."/>
            <person name="Kredics L."/>
            <person name="Vagvoelgyi C."/>
            <person name="Patrignani A."/>
            <person name="Fitzpatrick D."/>
            <person name="Nagy I."/>
            <person name="Doyle S."/>
            <person name="Anderson J.B."/>
            <person name="Grigoriev I.V."/>
            <person name="Gueldener U."/>
            <person name="Muensterkoetter M."/>
            <person name="Nagy L.G."/>
        </authorList>
    </citation>
    <scope>NUCLEOTIDE SEQUENCE [LARGE SCALE GENOMIC DNA]</scope>
    <source>
        <strain evidence="4">C18/9</strain>
    </source>
</reference>
<sequence length="869" mass="98227">MATAIFFLDPLLSFYHSQNFPSITMSSGVADDGTALPPSPGRKTPPNGSRAEQILSAVQSTPLSNHAPTVGPTTKADYLVGHFDRYIEEDLRERVFMHAEHFFPTILHIPRDWNTDDEITKQTKAISDNPVFKQHMQTYVDLCNKTKGPGEKSFYHPYGVMCNSAFDVLGATDNSGLGIYRQDAKPVLGSEEKNIPDTLGVLRAMFTSSGNDVDKMKDNGPKHNFSWAQTMHWQEFKTKVSLLDEGTEARYRVLTSDEEDPRGEVRVKNTVHRDPGGILPPVRSSHQGSTSKKRRSEKETSGARVKYARSGTTPDVSDARKGSENSTALSSLREGVLALDEPATEEEEHEARREVMLQCGRYALEILSSAGFRTHCIGALVTVGRIQLLYYDRSIIIVCKPIDMFKRGPDPSGKTIALSEITDEFGALLIGLGQLTLKQRGIQEQFCIDKALIENYETYMKRCGKVGKDFDQRYIFNGVKLPLKLKSGKGDREVEVTLGRILSRQPAIICRHTCVVEAESAYEGWKGKKLVIKISWPAVERKSEADLVKIAREKARAMKTGKKPDWALEHLPDILLCQDFCYDADSTQANIAAFCKKAKCAEKETVDYENRVCRITVQEKLYPLEQLRTVEEYAQVFFDILQIHKWLYDHPRIIHRDISPGNIMWRLTNDGHVRGVLNDFDLSSLRDTPGASSAQRTGTLPYMALELLINDENGNPPKHLYRHDVESIFYVILLLCCRYKLVTKETFSECTTVEPIEVRSPFNAWYRLGRDTLKDKKLGFFTAIVPFSSKVNSSFTDFQPWVDRLREQFMFGFSARNEHMARKRYGRATGSFDEDTLQEWVSYSVVTEACSQFAGSALIVRNDQLEEGF</sequence>
<dbReference type="InterPro" id="IPR000719">
    <property type="entry name" value="Prot_kinase_dom"/>
</dbReference>
<dbReference type="EMBL" id="FUEG01000009">
    <property type="protein sequence ID" value="SJL08565.1"/>
    <property type="molecule type" value="Genomic_DNA"/>
</dbReference>
<dbReference type="GO" id="GO:0005524">
    <property type="term" value="F:ATP binding"/>
    <property type="evidence" value="ECO:0007669"/>
    <property type="project" value="InterPro"/>
</dbReference>
<dbReference type="PANTHER" id="PTHR38248">
    <property type="entry name" value="FUNK1 6"/>
    <property type="match status" value="1"/>
</dbReference>
<dbReference type="PROSITE" id="PS50011">
    <property type="entry name" value="PROTEIN_KINASE_DOM"/>
    <property type="match status" value="1"/>
</dbReference>
<dbReference type="Gene3D" id="1.10.510.10">
    <property type="entry name" value="Transferase(Phosphotransferase) domain 1"/>
    <property type="match status" value="1"/>
</dbReference>
<dbReference type="InterPro" id="IPR011009">
    <property type="entry name" value="Kinase-like_dom_sf"/>
</dbReference>
<dbReference type="OMA" id="FSARNEH"/>
<dbReference type="PANTHER" id="PTHR38248:SF2">
    <property type="entry name" value="FUNK1 11"/>
    <property type="match status" value="1"/>
</dbReference>
<dbReference type="Pfam" id="PF17667">
    <property type="entry name" value="Pkinase_fungal"/>
    <property type="match status" value="1"/>
</dbReference>
<organism evidence="3 4">
    <name type="scientific">Armillaria ostoyae</name>
    <name type="common">Armillaria root rot fungus</name>
    <dbReference type="NCBI Taxonomy" id="47428"/>
    <lineage>
        <taxon>Eukaryota</taxon>
        <taxon>Fungi</taxon>
        <taxon>Dikarya</taxon>
        <taxon>Basidiomycota</taxon>
        <taxon>Agaricomycotina</taxon>
        <taxon>Agaricomycetes</taxon>
        <taxon>Agaricomycetidae</taxon>
        <taxon>Agaricales</taxon>
        <taxon>Marasmiineae</taxon>
        <taxon>Physalacriaceae</taxon>
        <taxon>Armillaria</taxon>
    </lineage>
</organism>
<keyword evidence="4" id="KW-1185">Reference proteome</keyword>